<evidence type="ECO:0000256" key="7">
    <source>
        <dbReference type="ARBA" id="ARBA00023136"/>
    </source>
</evidence>
<keyword evidence="7" id="KW-0472">Membrane</keyword>
<dbReference type="GO" id="GO:0009535">
    <property type="term" value="C:chloroplast thylakoid membrane"/>
    <property type="evidence" value="ECO:0007669"/>
    <property type="project" value="UniProtKB-SubCell"/>
</dbReference>
<dbReference type="PRINTS" id="PR00126">
    <property type="entry name" value="ATPASEGAMMA"/>
</dbReference>
<evidence type="ECO:0000256" key="6">
    <source>
        <dbReference type="ARBA" id="ARBA00023065"/>
    </source>
</evidence>
<dbReference type="FunFam" id="1.10.287.80:FF:000004">
    <property type="entry name" value="ATP synthase gamma chain, chloroplastic"/>
    <property type="match status" value="1"/>
</dbReference>
<dbReference type="NCBIfam" id="NF004145">
    <property type="entry name" value="PRK05621.1-2"/>
    <property type="match status" value="1"/>
</dbReference>
<evidence type="ECO:0000256" key="2">
    <source>
        <dbReference type="ARBA" id="ARBA00004525"/>
    </source>
</evidence>
<dbReference type="NCBIfam" id="TIGR01146">
    <property type="entry name" value="ATPsyn_F1gamma"/>
    <property type="match status" value="1"/>
</dbReference>
<evidence type="ECO:0000256" key="1">
    <source>
        <dbReference type="ARBA" id="ARBA00003456"/>
    </source>
</evidence>
<comment type="function">
    <text evidence="1">Produces ATP from ADP in the presence of a proton gradient across the membrane. The gamma chain is believed to be important in regulating ATPase activity and the flow of protons through the CF(0) complex.</text>
</comment>
<keyword evidence="6" id="KW-0406">Ion transport</keyword>
<sequence length="369" mass="40034">MSAIASVTAPLLTASRSSSLRGASVKHGSNAPARVAAPRGALVIRNASPKEMRDRIASVGNTKKITDAMKLVAAAKVRKAQDAVIGARPFSESLVKVLFAINQRLSGEDVDVPLTKQRPVKKVLIVSCTGDRGLCGGFNNFIIRKTEQRVAELKAQGVECKLITVGKKGGVYFNRRKDRYDLVKRFNMGQSPSTQDAQTIADDIFAEFTSEEVDKVEMIYSRFVSLIAAEPTVQTLLPLSKEGEVCSVDGVCVDAANDEIFKLTSEDGEFAVKRVKADTEVSEFEGVMQFEQDPNQILEALMPLYMNSQILRALQESLASELAARMNAMSTASDNAKELKKNLSLVYNRARQAKITSEIIELVAGAAAA</sequence>
<dbReference type="SUPFAM" id="SSF52943">
    <property type="entry name" value="ATP synthase (F1-ATPase), gamma subunit"/>
    <property type="match status" value="1"/>
</dbReference>
<gene>
    <name evidence="11" type="ORF">OMED0929_LOCUS7565</name>
</gene>
<dbReference type="CDD" id="cd12151">
    <property type="entry name" value="F1-ATPase_gamma"/>
    <property type="match status" value="1"/>
</dbReference>
<comment type="subcellular location">
    <subcellularLocation>
        <location evidence="2">Plastid</location>
        <location evidence="2">Chloroplast thylakoid membrane</location>
        <topology evidence="2">Peripheral membrane protein</topology>
    </subcellularLocation>
</comment>
<dbReference type="EMBL" id="HBEW01008972">
    <property type="protein sequence ID" value="CAD8589599.1"/>
    <property type="molecule type" value="Transcribed_RNA"/>
</dbReference>
<evidence type="ECO:0000313" key="11">
    <source>
        <dbReference type="EMBL" id="CAD8589599.1"/>
    </source>
</evidence>
<evidence type="ECO:0000256" key="3">
    <source>
        <dbReference type="ARBA" id="ARBA00007681"/>
    </source>
</evidence>
<keyword evidence="5" id="KW-0375">Hydrogen ion transport</keyword>
<dbReference type="Gene3D" id="1.10.287.80">
    <property type="entry name" value="ATP synthase, gamma subunit, helix hairpin domain"/>
    <property type="match status" value="2"/>
</dbReference>
<dbReference type="PROSITE" id="PS00153">
    <property type="entry name" value="ATPASE_GAMMA"/>
    <property type="match status" value="1"/>
</dbReference>
<keyword evidence="9" id="KW-0066">ATP synthesis</keyword>
<dbReference type="HAMAP" id="MF_00815">
    <property type="entry name" value="ATP_synth_gamma_bact"/>
    <property type="match status" value="1"/>
</dbReference>
<evidence type="ECO:0000256" key="4">
    <source>
        <dbReference type="ARBA" id="ARBA00022448"/>
    </source>
</evidence>
<name>A0A6U0AIK0_9CHLO</name>
<dbReference type="FunFam" id="1.10.287.80:FF:000003">
    <property type="entry name" value="ATP synthase gamma chain, chloroplastic"/>
    <property type="match status" value="1"/>
</dbReference>
<dbReference type="GO" id="GO:0046933">
    <property type="term" value="F:proton-transporting ATP synthase activity, rotational mechanism"/>
    <property type="evidence" value="ECO:0007669"/>
    <property type="project" value="InterPro"/>
</dbReference>
<dbReference type="Pfam" id="PF00231">
    <property type="entry name" value="ATP-synt"/>
    <property type="match status" value="1"/>
</dbReference>
<evidence type="ECO:0000256" key="10">
    <source>
        <dbReference type="ARBA" id="ARBA00031066"/>
    </source>
</evidence>
<evidence type="ECO:0000256" key="8">
    <source>
        <dbReference type="ARBA" id="ARBA00023196"/>
    </source>
</evidence>
<dbReference type="FunFam" id="3.40.1380.10:FF:000006">
    <property type="entry name" value="ATP synthase gamma chain"/>
    <property type="match status" value="1"/>
</dbReference>
<organism evidence="11">
    <name type="scientific">Ostreococcus mediterraneus</name>
    <dbReference type="NCBI Taxonomy" id="1486918"/>
    <lineage>
        <taxon>Eukaryota</taxon>
        <taxon>Viridiplantae</taxon>
        <taxon>Chlorophyta</taxon>
        <taxon>Mamiellophyceae</taxon>
        <taxon>Mamiellales</taxon>
        <taxon>Bathycoccaceae</taxon>
        <taxon>Ostreococcus</taxon>
    </lineage>
</organism>
<keyword evidence="4" id="KW-0813">Transport</keyword>
<accession>A0A6U0AIK0</accession>
<protein>
    <recommendedName>
        <fullName evidence="10">F-ATPase gamma subunit</fullName>
    </recommendedName>
</protein>
<dbReference type="PANTHER" id="PTHR11693:SF41">
    <property type="entry name" value="ATP SYNTHASE GAMMA CHAIN, CHLOROPLASTIC"/>
    <property type="match status" value="1"/>
</dbReference>
<comment type="similarity">
    <text evidence="3">Belongs to the ATPase gamma chain family.</text>
</comment>
<evidence type="ECO:0000256" key="5">
    <source>
        <dbReference type="ARBA" id="ARBA00022781"/>
    </source>
</evidence>
<reference evidence="11" key="1">
    <citation type="submission" date="2021-01" db="EMBL/GenBank/DDBJ databases">
        <authorList>
            <person name="Corre E."/>
            <person name="Pelletier E."/>
            <person name="Niang G."/>
            <person name="Scheremetjew M."/>
            <person name="Finn R."/>
            <person name="Kale V."/>
            <person name="Holt S."/>
            <person name="Cochrane G."/>
            <person name="Meng A."/>
            <person name="Brown T."/>
            <person name="Cohen L."/>
        </authorList>
    </citation>
    <scope>NUCLEOTIDE SEQUENCE</scope>
    <source>
        <strain evidence="11">Clade-D-RCC2572</strain>
    </source>
</reference>
<dbReference type="PANTHER" id="PTHR11693">
    <property type="entry name" value="ATP SYNTHASE GAMMA CHAIN"/>
    <property type="match status" value="1"/>
</dbReference>
<dbReference type="Gene3D" id="3.40.1380.10">
    <property type="match status" value="1"/>
</dbReference>
<dbReference type="GO" id="GO:0045259">
    <property type="term" value="C:proton-transporting ATP synthase complex"/>
    <property type="evidence" value="ECO:0007669"/>
    <property type="project" value="UniProtKB-KW"/>
</dbReference>
<dbReference type="InterPro" id="IPR035968">
    <property type="entry name" value="ATP_synth_F1_ATPase_gsu"/>
</dbReference>
<proteinExistence type="inferred from homology"/>
<dbReference type="AlphaFoldDB" id="A0A6U0AIK0"/>
<dbReference type="InterPro" id="IPR000131">
    <property type="entry name" value="ATP_synth_F1_gsu"/>
</dbReference>
<evidence type="ECO:0000256" key="9">
    <source>
        <dbReference type="ARBA" id="ARBA00023310"/>
    </source>
</evidence>
<keyword evidence="8" id="KW-0139">CF(1)</keyword>
<dbReference type="InterPro" id="IPR023632">
    <property type="entry name" value="ATP_synth_F1_gsu_CS"/>
</dbReference>